<keyword evidence="3 7" id="KW-0812">Transmembrane</keyword>
<comment type="subcellular location">
    <subcellularLocation>
        <location evidence="1">Membrane</location>
        <topology evidence="1">Single-pass membrane protein</topology>
    </subcellularLocation>
</comment>
<dbReference type="Gene3D" id="1.20.5.110">
    <property type="match status" value="1"/>
</dbReference>
<dbReference type="Gene3D" id="1.20.58.90">
    <property type="match status" value="1"/>
</dbReference>
<accession>A0A1R2C3C0</accession>
<comment type="caution">
    <text evidence="9">The sequence shown here is derived from an EMBL/GenBank/DDBJ whole genome shotgun (WGS) entry which is preliminary data.</text>
</comment>
<gene>
    <name evidence="9" type="ORF">SteCoe_15528</name>
</gene>
<dbReference type="Proteomes" id="UP000187209">
    <property type="component" value="Unassembled WGS sequence"/>
</dbReference>
<dbReference type="OrthoDB" id="304058at2759"/>
<feature type="domain" description="T-SNARE coiled-coil homology" evidence="8">
    <location>
        <begin position="139"/>
        <end position="201"/>
    </location>
</feature>
<dbReference type="CDD" id="cd15841">
    <property type="entry name" value="SNARE_Qc"/>
    <property type="match status" value="1"/>
</dbReference>
<evidence type="ECO:0000256" key="6">
    <source>
        <dbReference type="SAM" id="MobiDB-lite"/>
    </source>
</evidence>
<dbReference type="AlphaFoldDB" id="A0A1R2C3C0"/>
<dbReference type="InterPro" id="IPR010989">
    <property type="entry name" value="SNARE"/>
</dbReference>
<reference evidence="9 10" key="1">
    <citation type="submission" date="2016-11" db="EMBL/GenBank/DDBJ databases">
        <title>The macronuclear genome of Stentor coeruleus: a giant cell with tiny introns.</title>
        <authorList>
            <person name="Slabodnick M."/>
            <person name="Ruby J.G."/>
            <person name="Reiff S.B."/>
            <person name="Swart E.C."/>
            <person name="Gosai S."/>
            <person name="Prabakaran S."/>
            <person name="Witkowska E."/>
            <person name="Larue G.E."/>
            <person name="Fisher S."/>
            <person name="Freeman R.M."/>
            <person name="Gunawardena J."/>
            <person name="Chu W."/>
            <person name="Stover N.A."/>
            <person name="Gregory B.D."/>
            <person name="Nowacki M."/>
            <person name="Derisi J."/>
            <person name="Roy S.W."/>
            <person name="Marshall W.F."/>
            <person name="Sood P."/>
        </authorList>
    </citation>
    <scope>NUCLEOTIDE SEQUENCE [LARGE SCALE GENOMIC DNA]</scope>
    <source>
        <strain evidence="9">WM001</strain>
    </source>
</reference>
<dbReference type="GO" id="GO:0012505">
    <property type="term" value="C:endomembrane system"/>
    <property type="evidence" value="ECO:0007669"/>
    <property type="project" value="UniProtKB-ARBA"/>
</dbReference>
<feature type="transmembrane region" description="Helical" evidence="7">
    <location>
        <begin position="208"/>
        <end position="227"/>
    </location>
</feature>
<evidence type="ECO:0000313" key="10">
    <source>
        <dbReference type="Proteomes" id="UP000187209"/>
    </source>
</evidence>
<keyword evidence="2" id="KW-0813">Transport</keyword>
<evidence type="ECO:0000256" key="3">
    <source>
        <dbReference type="ARBA" id="ARBA00022692"/>
    </source>
</evidence>
<dbReference type="GO" id="GO:0016020">
    <property type="term" value="C:membrane"/>
    <property type="evidence" value="ECO:0007669"/>
    <property type="project" value="UniProtKB-SubCell"/>
</dbReference>
<dbReference type="SUPFAM" id="SSF58038">
    <property type="entry name" value="SNARE fusion complex"/>
    <property type="match status" value="1"/>
</dbReference>
<evidence type="ECO:0000313" key="9">
    <source>
        <dbReference type="EMBL" id="OMJ83497.1"/>
    </source>
</evidence>
<evidence type="ECO:0000256" key="5">
    <source>
        <dbReference type="ARBA" id="ARBA00023136"/>
    </source>
</evidence>
<keyword evidence="5 7" id="KW-0472">Membrane</keyword>
<name>A0A1R2C3C0_9CILI</name>
<evidence type="ECO:0000256" key="7">
    <source>
        <dbReference type="SAM" id="Phobius"/>
    </source>
</evidence>
<evidence type="ECO:0000256" key="2">
    <source>
        <dbReference type="ARBA" id="ARBA00022448"/>
    </source>
</evidence>
<sequence>MDNFQDDLAKAKKLRNDLLADVTERENRMKNGESTGRVDAKLRGGIQQFAVFVDSLHNQVELYSREPGRYRLSQSEIDKRREIVRDLEQSLSEIDEKSRQVFSQPKGPAGGVNFKREAGESETSDTKNLSNQDLKFSQKKMLERQDEIVEGLIGTSENLVYVAKEIGDEVDLHNKLLDDVEQNVDHQNQRINNTTFKMKLLIEKSNDGCMLCCIVLLIVGIVLVLVLL</sequence>
<dbReference type="InterPro" id="IPR000727">
    <property type="entry name" value="T_SNARE_dom"/>
</dbReference>
<keyword evidence="10" id="KW-1185">Reference proteome</keyword>
<feature type="region of interest" description="Disordered" evidence="6">
    <location>
        <begin position="94"/>
        <end position="130"/>
    </location>
</feature>
<dbReference type="PROSITE" id="PS50192">
    <property type="entry name" value="T_SNARE"/>
    <property type="match status" value="1"/>
</dbReference>
<dbReference type="GO" id="GO:0005737">
    <property type="term" value="C:cytoplasm"/>
    <property type="evidence" value="ECO:0007669"/>
    <property type="project" value="UniProtKB-ARBA"/>
</dbReference>
<proteinExistence type="predicted"/>
<evidence type="ECO:0000256" key="1">
    <source>
        <dbReference type="ARBA" id="ARBA00004167"/>
    </source>
</evidence>
<dbReference type="EMBL" id="MPUH01000301">
    <property type="protein sequence ID" value="OMJ83497.1"/>
    <property type="molecule type" value="Genomic_DNA"/>
</dbReference>
<dbReference type="GO" id="GO:0016192">
    <property type="term" value="P:vesicle-mediated transport"/>
    <property type="evidence" value="ECO:0007669"/>
    <property type="project" value="InterPro"/>
</dbReference>
<dbReference type="PANTHER" id="PTHR12791">
    <property type="entry name" value="GOLGI SNARE BET1-RELATED"/>
    <property type="match status" value="1"/>
</dbReference>
<dbReference type="SUPFAM" id="SSF47661">
    <property type="entry name" value="t-snare proteins"/>
    <property type="match status" value="1"/>
</dbReference>
<evidence type="ECO:0000256" key="4">
    <source>
        <dbReference type="ARBA" id="ARBA00022989"/>
    </source>
</evidence>
<keyword evidence="4 7" id="KW-1133">Transmembrane helix</keyword>
<protein>
    <recommendedName>
        <fullName evidence="8">t-SNARE coiled-coil homology domain-containing protein</fullName>
    </recommendedName>
</protein>
<organism evidence="9 10">
    <name type="scientific">Stentor coeruleus</name>
    <dbReference type="NCBI Taxonomy" id="5963"/>
    <lineage>
        <taxon>Eukaryota</taxon>
        <taxon>Sar</taxon>
        <taxon>Alveolata</taxon>
        <taxon>Ciliophora</taxon>
        <taxon>Postciliodesmatophora</taxon>
        <taxon>Heterotrichea</taxon>
        <taxon>Heterotrichida</taxon>
        <taxon>Stentoridae</taxon>
        <taxon>Stentor</taxon>
    </lineage>
</organism>
<dbReference type="Pfam" id="PF05739">
    <property type="entry name" value="SNARE"/>
    <property type="match status" value="1"/>
</dbReference>
<evidence type="ECO:0000259" key="8">
    <source>
        <dbReference type="PROSITE" id="PS50192"/>
    </source>
</evidence>